<dbReference type="InterPro" id="IPR016032">
    <property type="entry name" value="Sig_transdc_resp-reg_C-effctor"/>
</dbReference>
<dbReference type="InterPro" id="IPR036388">
    <property type="entry name" value="WH-like_DNA-bd_sf"/>
</dbReference>
<evidence type="ECO:0000259" key="4">
    <source>
        <dbReference type="PROSITE" id="PS50043"/>
    </source>
</evidence>
<feature type="domain" description="HTH luxR-type" evidence="4">
    <location>
        <begin position="174"/>
        <end position="239"/>
    </location>
</feature>
<dbReference type="Pfam" id="PF00196">
    <property type="entry name" value="GerE"/>
    <property type="match status" value="1"/>
</dbReference>
<sequence length="248" mass="28016">MPLNRLIRDHERQVRAARSAAEIFDHTLAAAGELGFNRLAIVHASWFIRPGRRLIFHHNFDEWGDIFVARKYYRHDPALLTSQRTNRPFTWNEMRRTLQPDPKQTRILDEAVRHGLRIGFTVPVSVPGEPAGCCTFATDASELPSAELCRAAAWIADEAFAEARRLHGYPVAIEATEVPHVSARRLECLRWAVIGRTDAQIALIMDLRLSTVRSYMADLRQMFGVCSRTELACAALRVGLIGLDDIMS</sequence>
<reference evidence="6" key="1">
    <citation type="submission" date="2017-11" db="EMBL/GenBank/DDBJ databases">
        <title>The complete genome sequence of Sphingopyxis pomeranensis sp. nov. strain WS5A3p.</title>
        <authorList>
            <person name="Kaminski M.A."/>
        </authorList>
    </citation>
    <scope>NUCLEOTIDE SEQUENCE [LARGE SCALE GENOMIC DNA]</scope>
    <source>
        <strain evidence="6">WS5A3p</strain>
    </source>
</reference>
<dbReference type="Proteomes" id="UP000238954">
    <property type="component" value="Chromosome"/>
</dbReference>
<keyword evidence="6" id="KW-1185">Reference proteome</keyword>
<dbReference type="PROSITE" id="PS50043">
    <property type="entry name" value="HTH_LUXR_2"/>
    <property type="match status" value="1"/>
</dbReference>
<dbReference type="OrthoDB" id="3170288at2"/>
<comment type="caution">
    <text evidence="5">The sequence shown here is derived from an EMBL/GenBank/DDBJ whole genome shotgun (WGS) entry which is preliminary data.</text>
</comment>
<proteinExistence type="predicted"/>
<evidence type="ECO:0000313" key="6">
    <source>
        <dbReference type="Proteomes" id="UP000238954"/>
    </source>
</evidence>
<gene>
    <name evidence="5" type="ORF">CVO77_04190</name>
</gene>
<dbReference type="CDD" id="cd06170">
    <property type="entry name" value="LuxR_C_like"/>
    <property type="match status" value="1"/>
</dbReference>
<dbReference type="SMART" id="SM00421">
    <property type="entry name" value="HTH_LUXR"/>
    <property type="match status" value="1"/>
</dbReference>
<dbReference type="Gene3D" id="1.10.10.10">
    <property type="entry name" value="Winged helix-like DNA-binding domain superfamily/Winged helix DNA-binding domain"/>
    <property type="match status" value="1"/>
</dbReference>
<keyword evidence="3" id="KW-0804">Transcription</keyword>
<keyword evidence="2" id="KW-0238">DNA-binding</keyword>
<dbReference type="RefSeq" id="WP_105998035.1">
    <property type="nucleotide sequence ID" value="NZ_CM009578.1"/>
</dbReference>
<protein>
    <recommendedName>
        <fullName evidence="4">HTH luxR-type domain-containing protein</fullName>
    </recommendedName>
</protein>
<organism evidence="5 6">
    <name type="scientific">Sphingopyxis lindanitolerans</name>
    <dbReference type="NCBI Taxonomy" id="2054227"/>
    <lineage>
        <taxon>Bacteria</taxon>
        <taxon>Pseudomonadati</taxon>
        <taxon>Pseudomonadota</taxon>
        <taxon>Alphaproteobacteria</taxon>
        <taxon>Sphingomonadales</taxon>
        <taxon>Sphingomonadaceae</taxon>
        <taxon>Sphingopyxis</taxon>
    </lineage>
</organism>
<dbReference type="AlphaFoldDB" id="A0A2S8B609"/>
<dbReference type="GO" id="GO:0006355">
    <property type="term" value="P:regulation of DNA-templated transcription"/>
    <property type="evidence" value="ECO:0007669"/>
    <property type="project" value="InterPro"/>
</dbReference>
<dbReference type="SUPFAM" id="SSF75516">
    <property type="entry name" value="Pheromone-binding domain of LuxR-like quorum-sensing transcription factors"/>
    <property type="match status" value="1"/>
</dbReference>
<dbReference type="Gene3D" id="3.30.450.80">
    <property type="entry name" value="Transcription factor LuxR-like, autoinducer-binding domain"/>
    <property type="match status" value="1"/>
</dbReference>
<dbReference type="Pfam" id="PF03472">
    <property type="entry name" value="Autoind_bind"/>
    <property type="match status" value="1"/>
</dbReference>
<dbReference type="EMBL" id="PHFW01000002">
    <property type="protein sequence ID" value="PQM27773.1"/>
    <property type="molecule type" value="Genomic_DNA"/>
</dbReference>
<dbReference type="InterPro" id="IPR036693">
    <property type="entry name" value="TF_LuxR_autoind-bd_dom_sf"/>
</dbReference>
<dbReference type="SUPFAM" id="SSF46894">
    <property type="entry name" value="C-terminal effector domain of the bipartite response regulators"/>
    <property type="match status" value="1"/>
</dbReference>
<name>A0A2S8B609_9SPHN</name>
<dbReference type="InterPro" id="IPR000792">
    <property type="entry name" value="Tscrpt_reg_LuxR_C"/>
</dbReference>
<evidence type="ECO:0000256" key="1">
    <source>
        <dbReference type="ARBA" id="ARBA00023015"/>
    </source>
</evidence>
<evidence type="ECO:0000256" key="2">
    <source>
        <dbReference type="ARBA" id="ARBA00023125"/>
    </source>
</evidence>
<accession>A0A2S8B609</accession>
<dbReference type="GO" id="GO:0003677">
    <property type="term" value="F:DNA binding"/>
    <property type="evidence" value="ECO:0007669"/>
    <property type="project" value="UniProtKB-KW"/>
</dbReference>
<evidence type="ECO:0000313" key="5">
    <source>
        <dbReference type="EMBL" id="PQM27773.1"/>
    </source>
</evidence>
<keyword evidence="1" id="KW-0805">Transcription regulation</keyword>
<dbReference type="InterPro" id="IPR005143">
    <property type="entry name" value="TF_LuxR_autoind-bd_dom"/>
</dbReference>
<evidence type="ECO:0000256" key="3">
    <source>
        <dbReference type="ARBA" id="ARBA00023163"/>
    </source>
</evidence>